<accession>A0A1I8P5I3</accession>
<dbReference type="EnsemblMetazoa" id="SCAU004966-RA">
    <property type="protein sequence ID" value="SCAU004966-PA"/>
    <property type="gene ID" value="SCAU004966"/>
</dbReference>
<name>A0A1I8P5I3_STOCA</name>
<protein>
    <recommendedName>
        <fullName evidence="3">Macro domain-containing protein</fullName>
    </recommendedName>
</protein>
<dbReference type="VEuPathDB" id="VectorBase:SCAU004966"/>
<evidence type="ECO:0008006" key="3">
    <source>
        <dbReference type="Google" id="ProtNLM"/>
    </source>
</evidence>
<dbReference type="Gene3D" id="3.40.220.10">
    <property type="entry name" value="Leucine Aminopeptidase, subunit E, domain 1"/>
    <property type="match status" value="2"/>
</dbReference>
<dbReference type="PANTHER" id="PTHR12521">
    <property type="entry name" value="PROTEIN C6ORF130"/>
    <property type="match status" value="1"/>
</dbReference>
<dbReference type="OrthoDB" id="2155246at2759"/>
<dbReference type="PANTHER" id="PTHR12521:SF0">
    <property type="entry name" value="ADP-RIBOSE GLYCOHYDROLASE OARD1"/>
    <property type="match status" value="1"/>
</dbReference>
<dbReference type="Proteomes" id="UP000095300">
    <property type="component" value="Unassembled WGS sequence"/>
</dbReference>
<dbReference type="InterPro" id="IPR043472">
    <property type="entry name" value="Macro_dom-like"/>
</dbReference>
<keyword evidence="2" id="KW-1185">Reference proteome</keyword>
<reference evidence="1" key="1">
    <citation type="submission" date="2020-05" db="UniProtKB">
        <authorList>
            <consortium name="EnsemblMetazoa"/>
        </authorList>
    </citation>
    <scope>IDENTIFICATION</scope>
    <source>
        <strain evidence="1">USDA</strain>
    </source>
</reference>
<evidence type="ECO:0000313" key="2">
    <source>
        <dbReference type="Proteomes" id="UP000095300"/>
    </source>
</evidence>
<evidence type="ECO:0000313" key="1">
    <source>
        <dbReference type="EnsemblMetazoa" id="SCAU004966-PA"/>
    </source>
</evidence>
<dbReference type="CDD" id="cd02901">
    <property type="entry name" value="Macro_Poa1p-like"/>
    <property type="match status" value="1"/>
</dbReference>
<sequence length="308" mass="35451">MTTFKLTEVKADIFHVPQSYSLAFTSTTDFYAERGTLGWKVGLIFGQYDELSRQYITCGNVAVLEDHARFIYLLVTKETMYYKSTYGDVEAALICLRHHMQNHGVYKVAMPRICCGSDGLQWAQIKQMILRIFANEYNTEIMVCNYQPPKITTPKCRFVEQRGHNVKTTENCSVVHTISADFAMCSGIGVQFNCKNNRATEQLRQDKHTGNVAVLKDQHRYVYNLVTKERNHERGTYVALFYALIATRDHMVWMNEIKNNKLLFYCQAIEMDSKTLQWHLTSKDGLKSGEADLLIPYTTLNIQTKSSN</sequence>
<proteinExistence type="predicted"/>
<dbReference type="SUPFAM" id="SSF52949">
    <property type="entry name" value="Macro domain-like"/>
    <property type="match status" value="2"/>
</dbReference>
<dbReference type="InterPro" id="IPR050892">
    <property type="entry name" value="ADP-ribose_metab_enzymes"/>
</dbReference>
<gene>
    <name evidence="1" type="primary">106089461</name>
</gene>
<organism evidence="1 2">
    <name type="scientific">Stomoxys calcitrans</name>
    <name type="common">Stable fly</name>
    <name type="synonym">Conops calcitrans</name>
    <dbReference type="NCBI Taxonomy" id="35570"/>
    <lineage>
        <taxon>Eukaryota</taxon>
        <taxon>Metazoa</taxon>
        <taxon>Ecdysozoa</taxon>
        <taxon>Arthropoda</taxon>
        <taxon>Hexapoda</taxon>
        <taxon>Insecta</taxon>
        <taxon>Pterygota</taxon>
        <taxon>Neoptera</taxon>
        <taxon>Endopterygota</taxon>
        <taxon>Diptera</taxon>
        <taxon>Brachycera</taxon>
        <taxon>Muscomorpha</taxon>
        <taxon>Muscoidea</taxon>
        <taxon>Muscidae</taxon>
        <taxon>Stomoxys</taxon>
    </lineage>
</organism>
<dbReference type="AlphaFoldDB" id="A0A1I8P5I3"/>
<dbReference type="GO" id="GO:0140291">
    <property type="term" value="P:peptidyl-glutamate ADP-deribosylation"/>
    <property type="evidence" value="ECO:0007669"/>
    <property type="project" value="TreeGrafter"/>
</dbReference>